<proteinExistence type="predicted"/>
<comment type="caution">
    <text evidence="1">The sequence shown here is derived from an EMBL/GenBank/DDBJ whole genome shotgun (WGS) entry which is preliminary data.</text>
</comment>
<organism evidence="1 2">
    <name type="scientific">Staphylococcus arlettae</name>
    <dbReference type="NCBI Taxonomy" id="29378"/>
    <lineage>
        <taxon>Bacteria</taxon>
        <taxon>Bacillati</taxon>
        <taxon>Bacillota</taxon>
        <taxon>Bacilli</taxon>
        <taxon>Bacillales</taxon>
        <taxon>Staphylococcaceae</taxon>
        <taxon>Staphylococcus</taxon>
    </lineage>
</organism>
<reference evidence="1 2" key="1">
    <citation type="submission" date="2019-07" db="EMBL/GenBank/DDBJ databases">
        <title>Whole genome shotgun sequence of Staphylococcus arlettae NBRC 109765.</title>
        <authorList>
            <person name="Hosoyama A."/>
            <person name="Uohara A."/>
            <person name="Ohji S."/>
            <person name="Ichikawa N."/>
        </authorList>
    </citation>
    <scope>NUCLEOTIDE SEQUENCE [LARGE SCALE GENOMIC DNA]</scope>
    <source>
        <strain evidence="1 2">NBRC 109765</strain>
    </source>
</reference>
<accession>A0ABQ0XSY1</accession>
<name>A0ABQ0XSY1_9STAP</name>
<dbReference type="EMBL" id="BKAV01000001">
    <property type="protein sequence ID" value="GEP99101.1"/>
    <property type="molecule type" value="Genomic_DNA"/>
</dbReference>
<gene>
    <name evidence="1" type="ORF">SAR03_01390</name>
</gene>
<dbReference type="InterPro" id="IPR035903">
    <property type="entry name" value="HesB-like_dom_sf"/>
</dbReference>
<sequence>MLEYWQYVKNTVVRQVLMQKGDFNMQLKLSENAVSWFKEELDLPEDNKVLQFFVRYGGEFQLKQGFSPAFSVDKKDDVEIGYETNYNGLDVVIAEKDLWYFEDDNLFIDVTDNEDEITYIAN</sequence>
<evidence type="ECO:0000313" key="2">
    <source>
        <dbReference type="Proteomes" id="UP000321598"/>
    </source>
</evidence>
<evidence type="ECO:0000313" key="1">
    <source>
        <dbReference type="EMBL" id="GEP99101.1"/>
    </source>
</evidence>
<keyword evidence="2" id="KW-1185">Reference proteome</keyword>
<evidence type="ECO:0008006" key="3">
    <source>
        <dbReference type="Google" id="ProtNLM"/>
    </source>
</evidence>
<dbReference type="Proteomes" id="UP000321598">
    <property type="component" value="Unassembled WGS sequence"/>
</dbReference>
<protein>
    <recommendedName>
        <fullName evidence="3">Iron-sulfur cluster biosynthesis protein</fullName>
    </recommendedName>
</protein>
<dbReference type="SUPFAM" id="SSF89360">
    <property type="entry name" value="HesB-like domain"/>
    <property type="match status" value="1"/>
</dbReference>